<dbReference type="Gramene" id="ONIVA06G18620.5">
    <property type="protein sequence ID" value="ONIVA06G18620.5"/>
    <property type="gene ID" value="ONIVA06G18620"/>
</dbReference>
<protein>
    <submittedName>
        <fullName evidence="2">Uncharacterized protein</fullName>
    </submittedName>
</protein>
<proteinExistence type="predicted"/>
<feature type="compositionally biased region" description="Low complexity" evidence="1">
    <location>
        <begin position="43"/>
        <end position="62"/>
    </location>
</feature>
<dbReference type="AlphaFoldDB" id="A0A0E0HR86"/>
<dbReference type="Proteomes" id="UP000006591">
    <property type="component" value="Chromosome 6"/>
</dbReference>
<reference evidence="2" key="2">
    <citation type="submission" date="2018-04" db="EMBL/GenBank/DDBJ databases">
        <title>OnivRS2 (Oryza nivara Reference Sequence Version 2).</title>
        <authorList>
            <person name="Zhang J."/>
            <person name="Kudrna D."/>
            <person name="Lee S."/>
            <person name="Talag J."/>
            <person name="Rajasekar S."/>
            <person name="Welchert J."/>
            <person name="Hsing Y.-I."/>
            <person name="Wing R.A."/>
        </authorList>
    </citation>
    <scope>NUCLEOTIDE SEQUENCE [LARGE SCALE GENOMIC DNA]</scope>
    <source>
        <strain evidence="2">SL10</strain>
    </source>
</reference>
<evidence type="ECO:0000313" key="2">
    <source>
        <dbReference type="EnsemblPlants" id="ONIVA06G18620.5"/>
    </source>
</evidence>
<sequence length="121" mass="12868">MTSPAAAAARPPPLARRRLPAAARLPLACRRRRRRGCSPAAVPLPSLGTPGHLLPSSLLSSPGHPPPPSSSPYPRSAKKVGRIMEEMNRMLTFARARWNNPTACIAALEGVPHVTPELGDC</sequence>
<name>A0A0E0HR86_ORYNI</name>
<keyword evidence="3" id="KW-1185">Reference proteome</keyword>
<evidence type="ECO:0000313" key="3">
    <source>
        <dbReference type="Proteomes" id="UP000006591"/>
    </source>
</evidence>
<feature type="region of interest" description="Disordered" evidence="1">
    <location>
        <begin position="1"/>
        <end position="78"/>
    </location>
</feature>
<evidence type="ECO:0000256" key="1">
    <source>
        <dbReference type="SAM" id="MobiDB-lite"/>
    </source>
</evidence>
<dbReference type="EnsemblPlants" id="ONIVA06G18620.5">
    <property type="protein sequence ID" value="ONIVA06G18620.5"/>
    <property type="gene ID" value="ONIVA06G18620"/>
</dbReference>
<organism evidence="2">
    <name type="scientific">Oryza nivara</name>
    <name type="common">Indian wild rice</name>
    <name type="synonym">Oryza sativa f. spontanea</name>
    <dbReference type="NCBI Taxonomy" id="4536"/>
    <lineage>
        <taxon>Eukaryota</taxon>
        <taxon>Viridiplantae</taxon>
        <taxon>Streptophyta</taxon>
        <taxon>Embryophyta</taxon>
        <taxon>Tracheophyta</taxon>
        <taxon>Spermatophyta</taxon>
        <taxon>Magnoliopsida</taxon>
        <taxon>Liliopsida</taxon>
        <taxon>Poales</taxon>
        <taxon>Poaceae</taxon>
        <taxon>BOP clade</taxon>
        <taxon>Oryzoideae</taxon>
        <taxon>Oryzeae</taxon>
        <taxon>Oryzinae</taxon>
        <taxon>Oryza</taxon>
    </lineage>
</organism>
<reference evidence="2" key="1">
    <citation type="submission" date="2015-04" db="UniProtKB">
        <authorList>
            <consortium name="EnsemblPlants"/>
        </authorList>
    </citation>
    <scope>IDENTIFICATION</scope>
    <source>
        <strain evidence="2">SL10</strain>
    </source>
</reference>
<accession>A0A0E0HR86</accession>